<keyword evidence="5 12" id="KW-0375">Hydrogen ion transport</keyword>
<dbReference type="PANTHER" id="PTHR33445">
    <property type="entry name" value="ATP SYNTHASE SUBUNIT B', CHLOROPLASTIC"/>
    <property type="match status" value="1"/>
</dbReference>
<evidence type="ECO:0000256" key="4">
    <source>
        <dbReference type="ARBA" id="ARBA00022692"/>
    </source>
</evidence>
<evidence type="ECO:0000313" key="15">
    <source>
        <dbReference type="Proteomes" id="UP001344817"/>
    </source>
</evidence>
<evidence type="ECO:0000256" key="3">
    <source>
        <dbReference type="ARBA" id="ARBA00022547"/>
    </source>
</evidence>
<gene>
    <name evidence="12" type="primary">atpF</name>
    <name evidence="14" type="ORF">V2E24_00745</name>
</gene>
<comment type="subunit">
    <text evidence="12">F-type ATPases have 2 components, F(1) - the catalytic core - and F(0) - the membrane proton channel. F(1) has five subunits: alpha(3), beta(3), gamma(1), delta(1), epsilon(1). F(0) has three main subunits: a(1), b(2) and c(10-14). The alpha and beta chains form an alternating ring which encloses part of the gamma chain. F(1) is attached to F(0) by a central stalk formed by the gamma and epsilon chains, while a peripheral stalk is formed by the delta and b chains.</text>
</comment>
<dbReference type="EMBL" id="JAZDWZ010000002">
    <property type="protein sequence ID" value="MEE3928105.1"/>
    <property type="molecule type" value="Genomic_DNA"/>
</dbReference>
<comment type="function">
    <text evidence="10 12">F(1)F(0) ATP synthase produces ATP from ADP in the presence of a proton or sodium gradient. F-type ATPases consist of two structural domains, F(1) containing the extramembraneous catalytic core and F(0) containing the membrane proton channel, linked together by a central stalk and a peripheral stalk. During catalysis, ATP synthesis in the catalytic domain of F(1) is coupled via a rotary mechanism of the central stalk subunits to proton translocation.</text>
</comment>
<evidence type="ECO:0000256" key="13">
    <source>
        <dbReference type="RuleBase" id="RU003848"/>
    </source>
</evidence>
<proteinExistence type="inferred from homology"/>
<evidence type="ECO:0000313" key="14">
    <source>
        <dbReference type="EMBL" id="MEE3928105.1"/>
    </source>
</evidence>
<dbReference type="InterPro" id="IPR050059">
    <property type="entry name" value="ATP_synthase_B_chain"/>
</dbReference>
<keyword evidence="6 12" id="KW-1133">Transmembrane helix</keyword>
<keyword evidence="15" id="KW-1185">Reference proteome</keyword>
<keyword evidence="2 12" id="KW-0813">Transport</keyword>
<keyword evidence="4 12" id="KW-0812">Transmembrane</keyword>
<accession>A0ABU7MKP3</accession>
<evidence type="ECO:0000256" key="2">
    <source>
        <dbReference type="ARBA" id="ARBA00022448"/>
    </source>
</evidence>
<comment type="subcellular location">
    <subcellularLocation>
        <location evidence="12">Cell membrane</location>
        <topology evidence="12">Single-pass membrane protein</topology>
    </subcellularLocation>
    <subcellularLocation>
        <location evidence="11">Endomembrane system</location>
        <topology evidence="11">Single-pass membrane protein</topology>
    </subcellularLocation>
</comment>
<dbReference type="CDD" id="cd06503">
    <property type="entry name" value="ATP-synt_Fo_b"/>
    <property type="match status" value="1"/>
</dbReference>
<evidence type="ECO:0000256" key="10">
    <source>
        <dbReference type="ARBA" id="ARBA00025198"/>
    </source>
</evidence>
<comment type="similarity">
    <text evidence="1 12 13">Belongs to the ATPase B chain family.</text>
</comment>
<evidence type="ECO:0000256" key="6">
    <source>
        <dbReference type="ARBA" id="ARBA00022989"/>
    </source>
</evidence>
<keyword evidence="9 12" id="KW-0066">ATP synthesis</keyword>
<dbReference type="HAMAP" id="MF_01398">
    <property type="entry name" value="ATP_synth_b_bprime"/>
    <property type="match status" value="1"/>
</dbReference>
<sequence>MLQNLQNNFAIDTPQDLGQSFSEKFLNVFPNIPMMIATILAFALAFGFLVFFFYKPIKKKMKERHDYIQKNIDASLSEKELAIQKTNEANAKLEEAHKQADVIVNKAKMRAEKVIITYTAKAKRDAKYLLDEANRDIAAQKVEFERQSKNKIAEAAVEIAKKIITKNEKLLDHQEVIDDFINSDVEQIKK</sequence>
<keyword evidence="3 12" id="KW-0138">CF(0)</keyword>
<feature type="transmembrane region" description="Helical" evidence="12">
    <location>
        <begin position="32"/>
        <end position="54"/>
    </location>
</feature>
<evidence type="ECO:0000256" key="8">
    <source>
        <dbReference type="ARBA" id="ARBA00023136"/>
    </source>
</evidence>
<evidence type="ECO:0000256" key="5">
    <source>
        <dbReference type="ARBA" id="ARBA00022781"/>
    </source>
</evidence>
<protein>
    <recommendedName>
        <fullName evidence="12">ATP synthase subunit b</fullName>
    </recommendedName>
    <alternativeName>
        <fullName evidence="12">ATP synthase F(0) sector subunit b</fullName>
    </alternativeName>
    <alternativeName>
        <fullName evidence="12">ATPase subunit I</fullName>
    </alternativeName>
    <alternativeName>
        <fullName evidence="12">F-type ATPase subunit b</fullName>
        <shortName evidence="12">F-ATPase subunit b</shortName>
    </alternativeName>
</protein>
<evidence type="ECO:0000256" key="9">
    <source>
        <dbReference type="ARBA" id="ARBA00023310"/>
    </source>
</evidence>
<keyword evidence="8 12" id="KW-0472">Membrane</keyword>
<evidence type="ECO:0000256" key="12">
    <source>
        <dbReference type="HAMAP-Rule" id="MF_01398"/>
    </source>
</evidence>
<reference evidence="14" key="1">
    <citation type="submission" date="2024-01" db="EMBL/GenBank/DDBJ databases">
        <title>Genome sequence of Mycoplasma ciconiae type strain DSM 25251.</title>
        <authorList>
            <person name="Spergser J."/>
        </authorList>
    </citation>
    <scope>NUCLEOTIDE SEQUENCE [LARGE SCALE GENOMIC DNA]</scope>
    <source>
        <strain evidence="14">DSM 25251</strain>
    </source>
</reference>
<evidence type="ECO:0000256" key="7">
    <source>
        <dbReference type="ARBA" id="ARBA00023065"/>
    </source>
</evidence>
<keyword evidence="12" id="KW-1003">Cell membrane</keyword>
<evidence type="ECO:0000256" key="11">
    <source>
        <dbReference type="ARBA" id="ARBA00037847"/>
    </source>
</evidence>
<name>A0ABU7MKP3_9BACT</name>
<evidence type="ECO:0000256" key="1">
    <source>
        <dbReference type="ARBA" id="ARBA00005513"/>
    </source>
</evidence>
<dbReference type="PANTHER" id="PTHR33445:SF1">
    <property type="entry name" value="ATP SYNTHASE SUBUNIT B"/>
    <property type="match status" value="1"/>
</dbReference>
<dbReference type="RefSeq" id="WP_330500518.1">
    <property type="nucleotide sequence ID" value="NZ_JAZDWZ010000002.1"/>
</dbReference>
<comment type="function">
    <text evidence="12">Component of the F(0) channel, it forms part of the peripheral stalk, linking F(1) to F(0).</text>
</comment>
<dbReference type="Pfam" id="PF00430">
    <property type="entry name" value="ATP-synt_B"/>
    <property type="match status" value="1"/>
</dbReference>
<dbReference type="InterPro" id="IPR002146">
    <property type="entry name" value="ATP_synth_b/b'su_bac/chlpt"/>
</dbReference>
<organism evidence="14 15">
    <name type="scientific">Mycoplasmopsis ciconiae</name>
    <dbReference type="NCBI Taxonomy" id="561067"/>
    <lineage>
        <taxon>Bacteria</taxon>
        <taxon>Bacillati</taxon>
        <taxon>Mycoplasmatota</taxon>
        <taxon>Mycoplasmoidales</taxon>
        <taxon>Metamycoplasmataceae</taxon>
        <taxon>Mycoplasmopsis</taxon>
    </lineage>
</organism>
<comment type="caution">
    <text evidence="14">The sequence shown here is derived from an EMBL/GenBank/DDBJ whole genome shotgun (WGS) entry which is preliminary data.</text>
</comment>
<dbReference type="Proteomes" id="UP001344817">
    <property type="component" value="Unassembled WGS sequence"/>
</dbReference>
<keyword evidence="7 12" id="KW-0406">Ion transport</keyword>